<dbReference type="GeneID" id="70184008"/>
<dbReference type="Pfam" id="PF16862">
    <property type="entry name" value="Glyco_hydro_79C"/>
    <property type="match status" value="1"/>
</dbReference>
<dbReference type="RefSeq" id="XP_046010361.1">
    <property type="nucleotide sequence ID" value="XM_046154462.1"/>
</dbReference>
<keyword evidence="4" id="KW-1185">Reference proteome</keyword>
<comment type="caution">
    <text evidence="3">The sequence shown here is derived from an EMBL/GenBank/DDBJ whole genome shotgun (WGS) entry which is preliminary data.</text>
</comment>
<dbReference type="Gene3D" id="2.60.40.1180">
    <property type="entry name" value="Golgi alpha-mannosidase II"/>
    <property type="match status" value="1"/>
</dbReference>
<proteinExistence type="predicted"/>
<dbReference type="PANTHER" id="PTHR36183">
    <property type="entry name" value="BETA-GLUCURONIDASE"/>
    <property type="match status" value="1"/>
</dbReference>
<feature type="domain" description="Beta-glucuronidase C-terminal" evidence="2">
    <location>
        <begin position="427"/>
        <end position="534"/>
    </location>
</feature>
<dbReference type="SUPFAM" id="SSF51445">
    <property type="entry name" value="(Trans)glycosidases"/>
    <property type="match status" value="1"/>
</dbReference>
<dbReference type="InterPro" id="IPR052974">
    <property type="entry name" value="GH79_Enzymes"/>
</dbReference>
<dbReference type="InterPro" id="IPR017853">
    <property type="entry name" value="GH"/>
</dbReference>
<dbReference type="InterPro" id="IPR013780">
    <property type="entry name" value="Glyco_hydro_b"/>
</dbReference>
<dbReference type="Proteomes" id="UP000756346">
    <property type="component" value="Unassembled WGS sequence"/>
</dbReference>
<keyword evidence="1" id="KW-0732">Signal</keyword>
<organism evidence="3 4">
    <name type="scientific">Microdochium trichocladiopsis</name>
    <dbReference type="NCBI Taxonomy" id="1682393"/>
    <lineage>
        <taxon>Eukaryota</taxon>
        <taxon>Fungi</taxon>
        <taxon>Dikarya</taxon>
        <taxon>Ascomycota</taxon>
        <taxon>Pezizomycotina</taxon>
        <taxon>Sordariomycetes</taxon>
        <taxon>Xylariomycetidae</taxon>
        <taxon>Xylariales</taxon>
        <taxon>Microdochiaceae</taxon>
        <taxon>Microdochium</taxon>
    </lineage>
</organism>
<evidence type="ECO:0000313" key="4">
    <source>
        <dbReference type="Proteomes" id="UP000756346"/>
    </source>
</evidence>
<dbReference type="PANTHER" id="PTHR36183:SF2">
    <property type="entry name" value="BETA-GLUCURONIDASE C-TERMINAL DOMAIN-CONTAINING PROTEIN"/>
    <property type="match status" value="1"/>
</dbReference>
<protein>
    <recommendedName>
        <fullName evidence="2">Beta-glucuronidase C-terminal domain-containing protein</fullName>
    </recommendedName>
</protein>
<dbReference type="Gene3D" id="3.20.20.80">
    <property type="entry name" value="Glycosidases"/>
    <property type="match status" value="1"/>
</dbReference>
<dbReference type="EMBL" id="JAGTJQ010000007">
    <property type="protein sequence ID" value="KAH7027562.1"/>
    <property type="molecule type" value="Genomic_DNA"/>
</dbReference>
<dbReference type="AlphaFoldDB" id="A0A9P9BL01"/>
<evidence type="ECO:0000259" key="2">
    <source>
        <dbReference type="Pfam" id="PF16862"/>
    </source>
</evidence>
<dbReference type="OrthoDB" id="2831684at2759"/>
<gene>
    <name evidence="3" type="ORF">B0I36DRAFT_327355</name>
</gene>
<feature type="signal peptide" evidence="1">
    <location>
        <begin position="1"/>
        <end position="22"/>
    </location>
</feature>
<evidence type="ECO:0000256" key="1">
    <source>
        <dbReference type="SAM" id="SignalP"/>
    </source>
</evidence>
<name>A0A9P9BL01_9PEZI</name>
<feature type="chain" id="PRO_5040508286" description="Beta-glucuronidase C-terminal domain-containing protein" evidence="1">
    <location>
        <begin position="23"/>
        <end position="538"/>
    </location>
</feature>
<sequence>MVNPACSPKAMCLLSLVSLGLTASIPRQQNNNVLITIPASVPSTASSPISPNFPGFAFEQASWVKYAQNGLGTTNNFTRNLIASVTSRTGGYPIIRLGGTSPDYGKYIPSQVEPALPVAEQNNFQDVGHTTIGPSFWPLAKNFPNAKYMIQVPLADTNVSEAVAWTKAAVSAIGLNQIHSIQIGNEPDLYRNDFTGEGGIYLGPPRYQGTLDNATYVSIWTKYATAIRKAVALPDRFFTAFDVAAHVEDPSMASWLFDVKTCFGLGIDAGNNVKEVSHHYYQNVAGKAADLQAGLMTLSVTHRNLDYLKPRINWLKANRPNIPFIINELGNSLFRTNSYEYQARLGSALWAVDFYLYSMTIGVAAINYQQIMHSGFDLWLAWNSAGVPAQVFANYYSQPFIADFIGNKGKARVAKLNAAGGPANLAAYAAYEDGVPKRLAIANLEFWNSTAGGRARTFTPITLTVPTTVKSVKLTRLNSPYGAGATADSIAYAGSHWQFDNRGIEIQGWRADTEILTVNNGAVSFLVPFSSAALLYFS</sequence>
<accession>A0A9P9BL01</accession>
<reference evidence="3" key="1">
    <citation type="journal article" date="2021" name="Nat. Commun.">
        <title>Genetic determinants of endophytism in the Arabidopsis root mycobiome.</title>
        <authorList>
            <person name="Mesny F."/>
            <person name="Miyauchi S."/>
            <person name="Thiergart T."/>
            <person name="Pickel B."/>
            <person name="Atanasova L."/>
            <person name="Karlsson M."/>
            <person name="Huettel B."/>
            <person name="Barry K.W."/>
            <person name="Haridas S."/>
            <person name="Chen C."/>
            <person name="Bauer D."/>
            <person name="Andreopoulos W."/>
            <person name="Pangilinan J."/>
            <person name="LaButti K."/>
            <person name="Riley R."/>
            <person name="Lipzen A."/>
            <person name="Clum A."/>
            <person name="Drula E."/>
            <person name="Henrissat B."/>
            <person name="Kohler A."/>
            <person name="Grigoriev I.V."/>
            <person name="Martin F.M."/>
            <person name="Hacquard S."/>
        </authorList>
    </citation>
    <scope>NUCLEOTIDE SEQUENCE</scope>
    <source>
        <strain evidence="3">MPI-CAGE-CH-0230</strain>
    </source>
</reference>
<evidence type="ECO:0000313" key="3">
    <source>
        <dbReference type="EMBL" id="KAH7027562.1"/>
    </source>
</evidence>
<dbReference type="InterPro" id="IPR031728">
    <property type="entry name" value="GlcAase_C"/>
</dbReference>